<organism evidence="6 7">
    <name type="scientific">Rotaria magnacalcarata</name>
    <dbReference type="NCBI Taxonomy" id="392030"/>
    <lineage>
        <taxon>Eukaryota</taxon>
        <taxon>Metazoa</taxon>
        <taxon>Spiralia</taxon>
        <taxon>Gnathifera</taxon>
        <taxon>Rotifera</taxon>
        <taxon>Eurotatoria</taxon>
        <taxon>Bdelloidea</taxon>
        <taxon>Philodinida</taxon>
        <taxon>Philodinidae</taxon>
        <taxon>Rotaria</taxon>
    </lineage>
</organism>
<dbReference type="InterPro" id="IPR015878">
    <property type="entry name" value="Ado_hCys_hydrolase_NAD-bd"/>
</dbReference>
<dbReference type="InterPro" id="IPR042172">
    <property type="entry name" value="Adenosylhomocyst_ase-like_sf"/>
</dbReference>
<dbReference type="SUPFAM" id="SSF51735">
    <property type="entry name" value="NAD(P)-binding Rossmann-fold domains"/>
    <property type="match status" value="1"/>
</dbReference>
<evidence type="ECO:0000313" key="6">
    <source>
        <dbReference type="EMBL" id="CAF5197803.1"/>
    </source>
</evidence>
<comment type="cofactor">
    <cofactor evidence="1">
        <name>NAD(+)</name>
        <dbReference type="ChEBI" id="CHEBI:57540"/>
    </cofactor>
</comment>
<dbReference type="EMBL" id="CAJOBI010330521">
    <property type="protein sequence ID" value="CAF5197803.1"/>
    <property type="molecule type" value="Genomic_DNA"/>
</dbReference>
<dbReference type="PANTHER" id="PTHR23420:SF0">
    <property type="entry name" value="ADENOSYLHOMOCYSTEINASE"/>
    <property type="match status" value="1"/>
</dbReference>
<dbReference type="PANTHER" id="PTHR23420">
    <property type="entry name" value="ADENOSYLHOMOCYSTEINASE"/>
    <property type="match status" value="1"/>
</dbReference>
<evidence type="ECO:0000259" key="5">
    <source>
        <dbReference type="SMART" id="SM00997"/>
    </source>
</evidence>
<keyword evidence="4" id="KW-0520">NAD</keyword>
<evidence type="ECO:0000256" key="4">
    <source>
        <dbReference type="ARBA" id="ARBA00023027"/>
    </source>
</evidence>
<dbReference type="GO" id="GO:0004013">
    <property type="term" value="F:adenosylhomocysteinase activity"/>
    <property type="evidence" value="ECO:0007669"/>
    <property type="project" value="TreeGrafter"/>
</dbReference>
<keyword evidence="3" id="KW-0554">One-carbon metabolism</keyword>
<comment type="similarity">
    <text evidence="2">Belongs to the adenosylhomocysteinase family.</text>
</comment>
<sequence length="177" mass="20034">MRITAVSYCTLQSCQNCFNLCLKELNKRIFNLNKRDIVLDFFLGYEVTTMEEACKVGRIFVTATGCRDIILAQHMIEMPDNAIICNIGHFDIEIDVAWLIKNAVSKEVIKPQVDRYTLSNGRSIILLAEGRLVNLGCAHGHPSFVMSNSFTNQVLAQIELFTKKSQYPIGVYILPKK</sequence>
<dbReference type="SMART" id="SM00997">
    <property type="entry name" value="AdoHcyase_NAD"/>
    <property type="match status" value="1"/>
</dbReference>
<dbReference type="InterPro" id="IPR000043">
    <property type="entry name" value="Adenosylhomocysteinase-like"/>
</dbReference>
<accession>A0A8S3IGT9</accession>
<protein>
    <recommendedName>
        <fullName evidence="5">S-adenosyl-L-homocysteine hydrolase NAD binding domain-containing protein</fullName>
    </recommendedName>
</protein>
<evidence type="ECO:0000256" key="3">
    <source>
        <dbReference type="ARBA" id="ARBA00022563"/>
    </source>
</evidence>
<dbReference type="Gene3D" id="3.40.50.720">
    <property type="entry name" value="NAD(P)-binding Rossmann-like Domain"/>
    <property type="match status" value="1"/>
</dbReference>
<proteinExistence type="inferred from homology"/>
<dbReference type="Gene3D" id="3.40.50.1480">
    <property type="entry name" value="Adenosylhomocysteinase-like"/>
    <property type="match status" value="1"/>
</dbReference>
<dbReference type="SMART" id="SM00996">
    <property type="entry name" value="AdoHcyase"/>
    <property type="match status" value="1"/>
</dbReference>
<evidence type="ECO:0000256" key="2">
    <source>
        <dbReference type="ARBA" id="ARBA00007122"/>
    </source>
</evidence>
<evidence type="ECO:0000256" key="1">
    <source>
        <dbReference type="ARBA" id="ARBA00001911"/>
    </source>
</evidence>
<name>A0A8S3IGT9_9BILA</name>
<dbReference type="AlphaFoldDB" id="A0A8S3IGT9"/>
<reference evidence="6" key="1">
    <citation type="submission" date="2021-02" db="EMBL/GenBank/DDBJ databases">
        <authorList>
            <person name="Nowell W R."/>
        </authorList>
    </citation>
    <scope>NUCLEOTIDE SEQUENCE</scope>
</reference>
<dbReference type="Pfam" id="PF00670">
    <property type="entry name" value="AdoHcyase_NAD"/>
    <property type="match status" value="1"/>
</dbReference>
<dbReference type="GO" id="GO:0006730">
    <property type="term" value="P:one-carbon metabolic process"/>
    <property type="evidence" value="ECO:0007669"/>
    <property type="project" value="UniProtKB-KW"/>
</dbReference>
<feature type="non-terminal residue" evidence="6">
    <location>
        <position position="1"/>
    </location>
</feature>
<dbReference type="InterPro" id="IPR036291">
    <property type="entry name" value="NAD(P)-bd_dom_sf"/>
</dbReference>
<dbReference type="GO" id="GO:0033353">
    <property type="term" value="P:S-adenosylmethionine cycle"/>
    <property type="evidence" value="ECO:0007669"/>
    <property type="project" value="TreeGrafter"/>
</dbReference>
<comment type="caution">
    <text evidence="6">The sequence shown here is derived from an EMBL/GenBank/DDBJ whole genome shotgun (WGS) entry which is preliminary data.</text>
</comment>
<feature type="domain" description="S-adenosyl-L-homocysteine hydrolase NAD binding" evidence="5">
    <location>
        <begin position="8"/>
        <end position="140"/>
    </location>
</feature>
<evidence type="ECO:0000313" key="7">
    <source>
        <dbReference type="Proteomes" id="UP000676336"/>
    </source>
</evidence>
<dbReference type="GO" id="GO:0005829">
    <property type="term" value="C:cytosol"/>
    <property type="evidence" value="ECO:0007669"/>
    <property type="project" value="TreeGrafter"/>
</dbReference>
<gene>
    <name evidence="6" type="ORF">SMN809_LOCUS74608</name>
</gene>
<dbReference type="Proteomes" id="UP000676336">
    <property type="component" value="Unassembled WGS sequence"/>
</dbReference>
<dbReference type="SUPFAM" id="SSF52283">
    <property type="entry name" value="Formate/glycerate dehydrogenase catalytic domain-like"/>
    <property type="match status" value="1"/>
</dbReference>